<dbReference type="AlphaFoldDB" id="V8QPK9"/>
<comment type="caution">
    <text evidence="1">The sequence shown here is derived from an EMBL/GenBank/DDBJ whole genome shotgun (WGS) entry which is preliminary data.</text>
</comment>
<dbReference type="OrthoDB" id="9154784at2"/>
<gene>
    <name evidence="1" type="ORF">W822_19985</name>
</gene>
<dbReference type="PATRIC" id="fig|1424334.3.peg.4011"/>
<proteinExistence type="predicted"/>
<keyword evidence="2" id="KW-1185">Reference proteome</keyword>
<dbReference type="HOGENOM" id="CLU_1615516_0_0_4"/>
<dbReference type="EMBL" id="AYXT01000013">
    <property type="protein sequence ID" value="ETF00934.1"/>
    <property type="molecule type" value="Genomic_DNA"/>
</dbReference>
<dbReference type="STRING" id="1424334.W822_19985"/>
<accession>V8QPK9</accession>
<name>V8QPK9_9BURK</name>
<sequence length="166" mass="18248">MANPQIPRGMCPLISAYSGGDIGGVMETPVEGGSPRTALEYDGGVQPFTVTLPLTPEKYHIWTLFYHRIIKKGSKPFDMMIDSGDGAELHTCFMVVKSYSMVRNQQHSFVTFTVNVQPSAYKRSIEDAQAEIDLWNDGLSNYGALFAGLDKYINHDVNVLGVISGP</sequence>
<organism evidence="1 2">
    <name type="scientific">Advenella kashmirensis W13003</name>
    <dbReference type="NCBI Taxonomy" id="1424334"/>
    <lineage>
        <taxon>Bacteria</taxon>
        <taxon>Pseudomonadati</taxon>
        <taxon>Pseudomonadota</taxon>
        <taxon>Betaproteobacteria</taxon>
        <taxon>Burkholderiales</taxon>
        <taxon>Alcaligenaceae</taxon>
    </lineage>
</organism>
<dbReference type="RefSeq" id="WP_024006924.1">
    <property type="nucleotide sequence ID" value="NZ_KI650982.1"/>
</dbReference>
<dbReference type="Proteomes" id="UP000018733">
    <property type="component" value="Unassembled WGS sequence"/>
</dbReference>
<evidence type="ECO:0000313" key="2">
    <source>
        <dbReference type="Proteomes" id="UP000018733"/>
    </source>
</evidence>
<evidence type="ECO:0000313" key="1">
    <source>
        <dbReference type="EMBL" id="ETF00934.1"/>
    </source>
</evidence>
<protein>
    <submittedName>
        <fullName evidence="1">Uncharacterized protein</fullName>
    </submittedName>
</protein>
<reference evidence="1 2" key="1">
    <citation type="journal article" date="2014" name="Genome Announc.">
        <title>Draft Genome Sequence of Advenella kashmirensis Strain W13003, a Polycyclic Aromatic Hydrocarbon-Degrading Bacterium.</title>
        <authorList>
            <person name="Wang X."/>
            <person name="Jin D."/>
            <person name="Zhou L."/>
            <person name="Wu L."/>
            <person name="An W."/>
            <person name="Zhao L."/>
        </authorList>
    </citation>
    <scope>NUCLEOTIDE SEQUENCE [LARGE SCALE GENOMIC DNA]</scope>
    <source>
        <strain evidence="1 2">W13003</strain>
    </source>
</reference>